<comment type="caution">
    <text evidence="2">The sequence shown here is derived from an EMBL/GenBank/DDBJ whole genome shotgun (WGS) entry which is preliminary data.</text>
</comment>
<keyword evidence="3" id="KW-1185">Reference proteome</keyword>
<feature type="region of interest" description="Disordered" evidence="1">
    <location>
        <begin position="160"/>
        <end position="184"/>
    </location>
</feature>
<proteinExistence type="predicted"/>
<dbReference type="Gene3D" id="1.10.287.1490">
    <property type="match status" value="1"/>
</dbReference>
<sequence>MRLTRLCGKARRARAELQRRIVTQMGRTPSDPAKSLGNRPIRRGTLPQRSPNTRRSARLSSRPLSVCAHSSSGQSPRLITGLFLVRTQVGVPTQIACRRTAVNVQETIALLEELHSIDAELGKARKSLESGRAAVAELLSEKAGYEVRKKAAADEAAIVQKSQRDAQSEVRSTHGQIDGSREKLSRARNEKEVLAAERELEELRRIARDRERDAERADLRVKELAAEEAKLDGQIGDVGARISAASEGGADLGGLEAEIASHDARRATLATKIPVAVFRKYDAIKAKRGTALAHVKDGHCLTCNIGLPPHSFTNAPRALPRDVPELPALPLFQGVNDSR</sequence>
<feature type="region of interest" description="Disordered" evidence="1">
    <location>
        <begin position="21"/>
        <end position="70"/>
    </location>
</feature>
<gene>
    <name evidence="2" type="ORF">OUZ56_033120</name>
</gene>
<dbReference type="EMBL" id="JAOYFB010000044">
    <property type="protein sequence ID" value="KAK4045496.1"/>
    <property type="molecule type" value="Genomic_DNA"/>
</dbReference>
<organism evidence="2 3">
    <name type="scientific">Daphnia magna</name>
    <dbReference type="NCBI Taxonomy" id="35525"/>
    <lineage>
        <taxon>Eukaryota</taxon>
        <taxon>Metazoa</taxon>
        <taxon>Ecdysozoa</taxon>
        <taxon>Arthropoda</taxon>
        <taxon>Crustacea</taxon>
        <taxon>Branchiopoda</taxon>
        <taxon>Diplostraca</taxon>
        <taxon>Cladocera</taxon>
        <taxon>Anomopoda</taxon>
        <taxon>Daphniidae</taxon>
        <taxon>Daphnia</taxon>
    </lineage>
</organism>
<feature type="compositionally biased region" description="Basic and acidic residues" evidence="1">
    <location>
        <begin position="162"/>
        <end position="172"/>
    </location>
</feature>
<protein>
    <submittedName>
        <fullName evidence="2">Uncharacterized protein</fullName>
    </submittedName>
</protein>
<evidence type="ECO:0000256" key="1">
    <source>
        <dbReference type="SAM" id="MobiDB-lite"/>
    </source>
</evidence>
<dbReference type="Proteomes" id="UP001234178">
    <property type="component" value="Unassembled WGS sequence"/>
</dbReference>
<name>A0ABR0BA93_9CRUS</name>
<evidence type="ECO:0000313" key="3">
    <source>
        <dbReference type="Proteomes" id="UP001234178"/>
    </source>
</evidence>
<accession>A0ABR0BA93</accession>
<evidence type="ECO:0000313" key="2">
    <source>
        <dbReference type="EMBL" id="KAK4045496.1"/>
    </source>
</evidence>
<reference evidence="2 3" key="1">
    <citation type="journal article" date="2023" name="Nucleic Acids Res.">
        <title>The hologenome of Daphnia magna reveals possible DNA methylation and microbiome-mediated evolution of the host genome.</title>
        <authorList>
            <person name="Chaturvedi A."/>
            <person name="Li X."/>
            <person name="Dhandapani V."/>
            <person name="Marshall H."/>
            <person name="Kissane S."/>
            <person name="Cuenca-Cambronero M."/>
            <person name="Asole G."/>
            <person name="Calvet F."/>
            <person name="Ruiz-Romero M."/>
            <person name="Marangio P."/>
            <person name="Guigo R."/>
            <person name="Rago D."/>
            <person name="Mirbahai L."/>
            <person name="Eastwood N."/>
            <person name="Colbourne J.K."/>
            <person name="Zhou J."/>
            <person name="Mallon E."/>
            <person name="Orsini L."/>
        </authorList>
    </citation>
    <scope>NUCLEOTIDE SEQUENCE [LARGE SCALE GENOMIC DNA]</scope>
    <source>
        <strain evidence="2">LRV0_1</strain>
    </source>
</reference>